<reference evidence="2" key="1">
    <citation type="journal article" date="2016" name="Ticks Tick Borne Dis.">
        <title>De novo assembly and annotation of the salivary gland transcriptome of Rhipicephalus appendiculatus male and female ticks during blood feeding.</title>
        <authorList>
            <person name="de Castro M.H."/>
            <person name="de Klerk D."/>
            <person name="Pienaar R."/>
            <person name="Latif A.A."/>
            <person name="Rees D.J."/>
            <person name="Mans B.J."/>
        </authorList>
    </citation>
    <scope>NUCLEOTIDE SEQUENCE</scope>
    <source>
        <tissue evidence="2">Salivary glands</tissue>
    </source>
</reference>
<dbReference type="EMBL" id="GEDV01006713">
    <property type="protein sequence ID" value="JAP81844.1"/>
    <property type="molecule type" value="Transcribed_RNA"/>
</dbReference>
<evidence type="ECO:0000256" key="1">
    <source>
        <dbReference type="SAM" id="SignalP"/>
    </source>
</evidence>
<name>A0A131YRF6_RHIAP</name>
<feature type="signal peptide" evidence="1">
    <location>
        <begin position="1"/>
        <end position="21"/>
    </location>
</feature>
<protein>
    <submittedName>
        <fullName evidence="2">Lipocalin</fullName>
    </submittedName>
</protein>
<evidence type="ECO:0000313" key="2">
    <source>
        <dbReference type="EMBL" id="JAP81844.1"/>
    </source>
</evidence>
<organism evidence="2">
    <name type="scientific">Rhipicephalus appendiculatus</name>
    <name type="common">Brown ear tick</name>
    <dbReference type="NCBI Taxonomy" id="34631"/>
    <lineage>
        <taxon>Eukaryota</taxon>
        <taxon>Metazoa</taxon>
        <taxon>Ecdysozoa</taxon>
        <taxon>Arthropoda</taxon>
        <taxon>Chelicerata</taxon>
        <taxon>Arachnida</taxon>
        <taxon>Acari</taxon>
        <taxon>Parasitiformes</taxon>
        <taxon>Ixodida</taxon>
        <taxon>Ixodoidea</taxon>
        <taxon>Ixodidae</taxon>
        <taxon>Rhipicephalinae</taxon>
        <taxon>Rhipicephalus</taxon>
        <taxon>Rhipicephalus</taxon>
    </lineage>
</organism>
<feature type="chain" id="PRO_5007285796" evidence="1">
    <location>
        <begin position="22"/>
        <end position="204"/>
    </location>
</feature>
<accession>A0A131YRF6</accession>
<sequence>MRLRNPFSVFLLVHYVTIAECKLPSVKKTYNIRKFLWTNNHIWTFLTTGATQCVCQADVTHSIDEKEITYYHYFLSHGGTKKHTKMHGIFLGKNIMRVQPHGPPNPITHELLYSDMYSKCAVFKVSSVVSPGGTMNMLNLRVWNTSNIATAAQPCIPQFRKRSTKGHLVYKNFCQEELAKGRPSQDQDMEGRSNPHDLVCRKYG</sequence>
<proteinExistence type="predicted"/>
<keyword evidence="1" id="KW-0732">Signal</keyword>
<dbReference type="AlphaFoldDB" id="A0A131YRF6"/>